<gene>
    <name evidence="6" type="ORF">Pla52o_29000</name>
</gene>
<keyword evidence="3 4" id="KW-0408">Iron</keyword>
<dbReference type="SUPFAM" id="SSF46626">
    <property type="entry name" value="Cytochrome c"/>
    <property type="match status" value="1"/>
</dbReference>
<evidence type="ECO:0000259" key="5">
    <source>
        <dbReference type="PROSITE" id="PS51007"/>
    </source>
</evidence>
<evidence type="ECO:0000256" key="2">
    <source>
        <dbReference type="ARBA" id="ARBA00022723"/>
    </source>
</evidence>
<dbReference type="GO" id="GO:0020037">
    <property type="term" value="F:heme binding"/>
    <property type="evidence" value="ECO:0007669"/>
    <property type="project" value="InterPro"/>
</dbReference>
<keyword evidence="7" id="KW-1185">Reference proteome</keyword>
<dbReference type="SUPFAM" id="SSF52266">
    <property type="entry name" value="SGNH hydrolase"/>
    <property type="match status" value="1"/>
</dbReference>
<dbReference type="InterPro" id="IPR011989">
    <property type="entry name" value="ARM-like"/>
</dbReference>
<dbReference type="InterPro" id="IPR013427">
    <property type="entry name" value="Haem-bd_dom_put"/>
</dbReference>
<dbReference type="PROSITE" id="PS51007">
    <property type="entry name" value="CYTC"/>
    <property type="match status" value="1"/>
</dbReference>
<dbReference type="EMBL" id="SJPT01000004">
    <property type="protein sequence ID" value="TWU23364.1"/>
    <property type="molecule type" value="Genomic_DNA"/>
</dbReference>
<evidence type="ECO:0000256" key="4">
    <source>
        <dbReference type="PROSITE-ProRule" id="PRU00433"/>
    </source>
</evidence>
<dbReference type="InterPro" id="IPR016024">
    <property type="entry name" value="ARM-type_fold"/>
</dbReference>
<dbReference type="InterPro" id="IPR008979">
    <property type="entry name" value="Galactose-bd-like_sf"/>
</dbReference>
<dbReference type="CDD" id="cd01834">
    <property type="entry name" value="SGNH_hydrolase_like_2"/>
    <property type="match status" value="1"/>
</dbReference>
<proteinExistence type="predicted"/>
<dbReference type="Gene3D" id="2.60.120.260">
    <property type="entry name" value="Galactose-binding domain-like"/>
    <property type="match status" value="1"/>
</dbReference>
<dbReference type="OrthoDB" id="228131at2"/>
<dbReference type="InterPro" id="IPR011041">
    <property type="entry name" value="Quinoprot_gluc/sorb_DH_b-prop"/>
</dbReference>
<dbReference type="GO" id="GO:0046872">
    <property type="term" value="F:metal ion binding"/>
    <property type="evidence" value="ECO:0007669"/>
    <property type="project" value="UniProtKB-KW"/>
</dbReference>
<evidence type="ECO:0000313" key="7">
    <source>
        <dbReference type="Proteomes" id="UP000316304"/>
    </source>
</evidence>
<dbReference type="SUPFAM" id="SSF48371">
    <property type="entry name" value="ARM repeat"/>
    <property type="match status" value="1"/>
</dbReference>
<dbReference type="GO" id="GO:0009055">
    <property type="term" value="F:electron transfer activity"/>
    <property type="evidence" value="ECO:0007669"/>
    <property type="project" value="InterPro"/>
</dbReference>
<name>A0A5C6CIV1_9BACT</name>
<dbReference type="InterPro" id="IPR036514">
    <property type="entry name" value="SGNH_hydro_sf"/>
</dbReference>
<dbReference type="SUPFAM" id="SSF49785">
    <property type="entry name" value="Galactose-binding domain-like"/>
    <property type="match status" value="1"/>
</dbReference>
<dbReference type="NCBIfam" id="TIGR02603">
    <property type="entry name" value="CxxCH_TIGR02603"/>
    <property type="match status" value="1"/>
</dbReference>
<dbReference type="Gene3D" id="1.25.10.10">
    <property type="entry name" value="Leucine-rich Repeat Variant"/>
    <property type="match status" value="1"/>
</dbReference>
<protein>
    <submittedName>
        <fullName evidence="6">Cytochrome c</fullName>
    </submittedName>
</protein>
<keyword evidence="2 4" id="KW-0479">Metal-binding</keyword>
<dbReference type="GO" id="GO:0016788">
    <property type="term" value="F:hydrolase activity, acting on ester bonds"/>
    <property type="evidence" value="ECO:0007669"/>
    <property type="project" value="UniProtKB-ARBA"/>
</dbReference>
<dbReference type="Gene3D" id="3.40.50.1110">
    <property type="entry name" value="SGNH hydrolase"/>
    <property type="match status" value="1"/>
</dbReference>
<dbReference type="PANTHER" id="PTHR33546:SF1">
    <property type="entry name" value="LARGE, MULTIFUNCTIONAL SECRETED PROTEIN"/>
    <property type="match status" value="1"/>
</dbReference>
<dbReference type="AlphaFoldDB" id="A0A5C6CIV1"/>
<organism evidence="6 7">
    <name type="scientific">Novipirellula galeiformis</name>
    <dbReference type="NCBI Taxonomy" id="2528004"/>
    <lineage>
        <taxon>Bacteria</taxon>
        <taxon>Pseudomonadati</taxon>
        <taxon>Planctomycetota</taxon>
        <taxon>Planctomycetia</taxon>
        <taxon>Pirellulales</taxon>
        <taxon>Pirellulaceae</taxon>
        <taxon>Novipirellula</taxon>
    </lineage>
</organism>
<evidence type="ECO:0000256" key="1">
    <source>
        <dbReference type="ARBA" id="ARBA00022617"/>
    </source>
</evidence>
<accession>A0A5C6CIV1</accession>
<dbReference type="Proteomes" id="UP000316304">
    <property type="component" value="Unassembled WGS sequence"/>
</dbReference>
<dbReference type="InterPro" id="IPR009056">
    <property type="entry name" value="Cyt_c-like_dom"/>
</dbReference>
<reference evidence="6 7" key="1">
    <citation type="submission" date="2019-02" db="EMBL/GenBank/DDBJ databases">
        <title>Deep-cultivation of Planctomycetes and their phenomic and genomic characterization uncovers novel biology.</title>
        <authorList>
            <person name="Wiegand S."/>
            <person name="Jogler M."/>
            <person name="Boedeker C."/>
            <person name="Pinto D."/>
            <person name="Vollmers J."/>
            <person name="Rivas-Marin E."/>
            <person name="Kohn T."/>
            <person name="Peeters S.H."/>
            <person name="Heuer A."/>
            <person name="Rast P."/>
            <person name="Oberbeckmann S."/>
            <person name="Bunk B."/>
            <person name="Jeske O."/>
            <person name="Meyerdierks A."/>
            <person name="Storesund J.E."/>
            <person name="Kallscheuer N."/>
            <person name="Luecker S."/>
            <person name="Lage O.M."/>
            <person name="Pohl T."/>
            <person name="Merkel B.J."/>
            <person name="Hornburger P."/>
            <person name="Mueller R.-W."/>
            <person name="Bruemmer F."/>
            <person name="Labrenz M."/>
            <person name="Spormann A.M."/>
            <person name="Op Den Camp H."/>
            <person name="Overmann J."/>
            <person name="Amann R."/>
            <person name="Jetten M.S.M."/>
            <person name="Mascher T."/>
            <person name="Medema M.H."/>
            <person name="Devos D.P."/>
            <person name="Kaster A.-K."/>
            <person name="Ovreas L."/>
            <person name="Rohde M."/>
            <person name="Galperin M.Y."/>
            <person name="Jogler C."/>
        </authorList>
    </citation>
    <scope>NUCLEOTIDE SEQUENCE [LARGE SCALE GENOMIC DNA]</scope>
    <source>
        <strain evidence="6 7">Pla52o</strain>
    </source>
</reference>
<evidence type="ECO:0000313" key="6">
    <source>
        <dbReference type="EMBL" id="TWU23364.1"/>
    </source>
</evidence>
<sequence length="1249" mass="141630">MPIRYRTSQNVAFTVALLSLALLGHALLGGAVQAESIQLRDGQRVALVGNSTAERMNLFGNLETLLQLRTHDQRIQFRNFGWPADEVANQQRPGNYTLIDDPFKVYGADFFLCFFGFNESFAGDSPEAIETFVANYRAYLSKITTEFTVDGRKPSFILVTPIAFESTGNRLHADAVSRNAILAKYAEAVRQLGKSENYRVVDVFASTQELFSREPGAQFTINGIHLNEQGDVELARMIDAQLFDEPAPQVDGAQMEKLRTAINDKSWLHLQDYRMLNGWYVYGGRRTWDTETFPTEFRKIRQMVAVRDRYVWDIAAGRPVADQPDDSGTGEVFIPETMFGSRDEKFRQFREPKTLEYPTPEESISQMTVPEDFRVELFASEREFPELANPTQLAFDEKGRLWVSCMVNYPQWLPGSSRPSDRLLILEDTDGDGKADKCTTFYDKLICPTGFEFYDGGVLVVDEPRIIHLKDTDGDDQADVVVHMLDGLATDDTHHTMGAWEFSHGGLMYMQEGVSMSTTLETPWGPFRNHGPSGSYVWDIESLKIRHFRTPAYGNPWCLVFDKWGMGVIGDGTGAQQHWSSLFSGAAVRSRSSVQPIFNNEGMRPAVGSEFLTSRHFPEAYHDHFIYACVINMHGMPKFTIEDEPGTAGFTGKRIEDLLSSTDMFFRPVDPKVGPDGAVWFGDWCNALIGHMQYSQRDPNRDHEHGRVYRMVYDKKPLIEPVLQDKKSVDELLEQLSTYELRTRYRVRRALHDRDENEVLTKASAWLGDSNDPMRMCEVLWLQEFFHQVDPALVNRIMKSEDFHARSAAIHVVGNQWEWMENPNEILRQSILDEHPRVRLETLRALSFQQTIESVEISLRIYENSRDSWIDYVFEHTLQALRPVWEKASEDPEYLASLSPESQKVLRDYQHSTGPGRDIYVPLRTVMNPDKKSEHDKALAKLVAAGGGSMDNGSKVFERACAACHLHGKLGKEFGPKLTDVGSRFSREQLIRSIVWPNEEISKGFETVQVLTYDGQPFAGFILAEDETTLTLGIANGKVEKIDKEEIEIRKEMKASSMPEGLLETISPGEFLDLIAFLNDGWISTDANKQLKLRKHGEFEEVSRDAQLKLGASFQSQYSEEASLFLSGKSPKKFDFAFHSREGAKPEESFIVIRLAGPTELRHGELTNRRTAKFHARAKGLAMWTSNDGQSWDKVWTSEKPAATWSFDLPAGTKAQYIKLGLENGGTFHLDQAVFFGSRLPNSEPVNQK</sequence>
<dbReference type="NCBIfam" id="TIGR02604">
    <property type="entry name" value="Piru_Ver_Nterm"/>
    <property type="match status" value="1"/>
</dbReference>
<dbReference type="InterPro" id="IPR013428">
    <property type="entry name" value="Membrane-bound_put_N"/>
</dbReference>
<dbReference type="PANTHER" id="PTHR33546">
    <property type="entry name" value="LARGE, MULTIFUNCTIONAL SECRETED PROTEIN-RELATED"/>
    <property type="match status" value="1"/>
</dbReference>
<evidence type="ECO:0000256" key="3">
    <source>
        <dbReference type="ARBA" id="ARBA00023004"/>
    </source>
</evidence>
<feature type="domain" description="Cytochrome c" evidence="5">
    <location>
        <begin position="948"/>
        <end position="1082"/>
    </location>
</feature>
<keyword evidence="1 4" id="KW-0349">Heme</keyword>
<dbReference type="SUPFAM" id="SSF50952">
    <property type="entry name" value="Soluble quinoprotein glucose dehydrogenase"/>
    <property type="match status" value="1"/>
</dbReference>
<dbReference type="InterPro" id="IPR055557">
    <property type="entry name" value="DUF7133"/>
</dbReference>
<dbReference type="Pfam" id="PF23500">
    <property type="entry name" value="DUF7133"/>
    <property type="match status" value="1"/>
</dbReference>
<comment type="caution">
    <text evidence="6">The sequence shown here is derived from an EMBL/GenBank/DDBJ whole genome shotgun (WGS) entry which is preliminary data.</text>
</comment>
<dbReference type="InterPro" id="IPR036909">
    <property type="entry name" value="Cyt_c-like_dom_sf"/>
</dbReference>
<dbReference type="Gene3D" id="1.10.760.10">
    <property type="entry name" value="Cytochrome c-like domain"/>
    <property type="match status" value="1"/>
</dbReference>